<dbReference type="EMBL" id="CAUYUJ010017802">
    <property type="protein sequence ID" value="CAK0878028.1"/>
    <property type="molecule type" value="Genomic_DNA"/>
</dbReference>
<name>A0ABN9VWN6_9DINO</name>
<keyword evidence="3" id="KW-1185">Reference proteome</keyword>
<comment type="caution">
    <text evidence="2">The sequence shown here is derived from an EMBL/GenBank/DDBJ whole genome shotgun (WGS) entry which is preliminary data.</text>
</comment>
<feature type="region of interest" description="Disordered" evidence="1">
    <location>
        <begin position="1"/>
        <end position="35"/>
    </location>
</feature>
<evidence type="ECO:0000313" key="2">
    <source>
        <dbReference type="EMBL" id="CAK0878028.1"/>
    </source>
</evidence>
<proteinExistence type="predicted"/>
<accession>A0ABN9VWN6</accession>
<sequence length="364" mass="41415">MIAKGDSEDEEKAHEEEPNNDKDENDESYLTPIDEQGAVISTDDCCMNTELETVMVTNLVMVQKPEDLVASITVVHRGSSEYVNSAVEFYVYVWGSEDIMLKGDQEASLQAVIMAVKNRREYSTQVEKSPKGSHQSNGTIENAVERVEPLLRTLHTELEFNLKVKIGPKSLIMPWLVRHVEFLLTRFAIKTDGRTAWERLGRAKYKSELGKIGETIDYKIQAKDYPKLEPRWSEGLFLGRRDENDEIIVGTVRGIEHARTMKLRSAEDTYSKEMYNTLIGVPWNSRGLEVKDQNEVVRRWRYITKSLIEEHGPTDGCVACEGTSAIHNARCRTRFAKIFDEAEPRIGMAIPANPDQAAGYKNRR</sequence>
<protein>
    <submittedName>
        <fullName evidence="2">Uncharacterized protein</fullName>
    </submittedName>
</protein>
<organism evidence="2 3">
    <name type="scientific">Prorocentrum cordatum</name>
    <dbReference type="NCBI Taxonomy" id="2364126"/>
    <lineage>
        <taxon>Eukaryota</taxon>
        <taxon>Sar</taxon>
        <taxon>Alveolata</taxon>
        <taxon>Dinophyceae</taxon>
        <taxon>Prorocentrales</taxon>
        <taxon>Prorocentraceae</taxon>
        <taxon>Prorocentrum</taxon>
    </lineage>
</organism>
<evidence type="ECO:0000313" key="3">
    <source>
        <dbReference type="Proteomes" id="UP001189429"/>
    </source>
</evidence>
<dbReference type="Proteomes" id="UP001189429">
    <property type="component" value="Unassembled WGS sequence"/>
</dbReference>
<gene>
    <name evidence="2" type="ORF">PCOR1329_LOCUS61914</name>
</gene>
<reference evidence="2" key="1">
    <citation type="submission" date="2023-10" db="EMBL/GenBank/DDBJ databases">
        <authorList>
            <person name="Chen Y."/>
            <person name="Shah S."/>
            <person name="Dougan E. K."/>
            <person name="Thang M."/>
            <person name="Chan C."/>
        </authorList>
    </citation>
    <scope>NUCLEOTIDE SEQUENCE [LARGE SCALE GENOMIC DNA]</scope>
</reference>
<feature type="compositionally biased region" description="Basic and acidic residues" evidence="1">
    <location>
        <begin position="11"/>
        <end position="22"/>
    </location>
</feature>
<evidence type="ECO:0000256" key="1">
    <source>
        <dbReference type="SAM" id="MobiDB-lite"/>
    </source>
</evidence>